<protein>
    <recommendedName>
        <fullName evidence="6">ZP domain-containing protein</fullName>
    </recommendedName>
</protein>
<comment type="caution">
    <text evidence="4">The sequence shown here is derived from an EMBL/GenBank/DDBJ whole genome shotgun (WGS) entry which is preliminary data.</text>
</comment>
<keyword evidence="2" id="KW-1133">Transmembrane helix</keyword>
<feature type="transmembrane region" description="Helical" evidence="2">
    <location>
        <begin position="267"/>
        <end position="291"/>
    </location>
</feature>
<feature type="compositionally biased region" description="Polar residues" evidence="1">
    <location>
        <begin position="363"/>
        <end position="381"/>
    </location>
</feature>
<dbReference type="EMBL" id="CAJGYM010000010">
    <property type="protein sequence ID" value="CAD6189129.1"/>
    <property type="molecule type" value="Genomic_DNA"/>
</dbReference>
<name>A0A8S1H022_9PELO</name>
<gene>
    <name evidence="4" type="ORF">CAUJ_LOCUS5048</name>
</gene>
<feature type="region of interest" description="Disordered" evidence="1">
    <location>
        <begin position="358"/>
        <end position="381"/>
    </location>
</feature>
<dbReference type="AlphaFoldDB" id="A0A8S1H022"/>
<keyword evidence="2" id="KW-0472">Membrane</keyword>
<keyword evidence="2" id="KW-0812">Transmembrane</keyword>
<dbReference type="Proteomes" id="UP000835052">
    <property type="component" value="Unassembled WGS sequence"/>
</dbReference>
<evidence type="ECO:0000256" key="3">
    <source>
        <dbReference type="SAM" id="SignalP"/>
    </source>
</evidence>
<feature type="chain" id="PRO_5035916678" description="ZP domain-containing protein" evidence="3">
    <location>
        <begin position="21"/>
        <end position="584"/>
    </location>
</feature>
<organism evidence="4 5">
    <name type="scientific">Caenorhabditis auriculariae</name>
    <dbReference type="NCBI Taxonomy" id="2777116"/>
    <lineage>
        <taxon>Eukaryota</taxon>
        <taxon>Metazoa</taxon>
        <taxon>Ecdysozoa</taxon>
        <taxon>Nematoda</taxon>
        <taxon>Chromadorea</taxon>
        <taxon>Rhabditida</taxon>
        <taxon>Rhabditina</taxon>
        <taxon>Rhabditomorpha</taxon>
        <taxon>Rhabditoidea</taxon>
        <taxon>Rhabditidae</taxon>
        <taxon>Peloderinae</taxon>
        <taxon>Caenorhabditis</taxon>
    </lineage>
</organism>
<evidence type="ECO:0000256" key="2">
    <source>
        <dbReference type="SAM" id="Phobius"/>
    </source>
</evidence>
<dbReference type="OrthoDB" id="5810112at2759"/>
<proteinExistence type="predicted"/>
<keyword evidence="5" id="KW-1185">Reference proteome</keyword>
<evidence type="ECO:0000313" key="4">
    <source>
        <dbReference type="EMBL" id="CAD6189129.1"/>
    </source>
</evidence>
<feature type="signal peptide" evidence="3">
    <location>
        <begin position="1"/>
        <end position="20"/>
    </location>
</feature>
<sequence>MTLYFYVFFILTAISRSVDAQVTIAKNVQVTPRCGSQLISIEIRFDPVQLPGGKFEDWIVVGVSGRPECRLRGNGETKYIIEIAVFNDPCLTQIPARNVFQNRIRIGKNPVVILEGDQSIMVKCVYGLPTIETLAMPVINPNFNIDNFVTQSTSDRNEQNKSQGQASENFLAAENQPNFNNNNRQIAGFIPQETVLTHGTEFSRGRAVEAGNSFEPMTNIDNTIQTRIPNSFTGQDLVTEDDATQQPQLGIDRFTTVIPNRSSSFPLLFIICVIILILLVLLMLLCLYFFLKRRREERNRRLLIDGVPASMRSKRSGRMWWTDGSTDGYATPRKSVKEVPVPTTAVRKHQSEIITHHAKAGPTNRSLSGNTTSAEKGNSPNTSLAVGFPAPQPLRSNLEEFVSKTYAMGAFNELSSPAYSFVHAEHYNEVSVDVSSDRRRQKKPETRLDDDVAVSSYRSITEIVHAAETTNNVPQEATEQPKMAEVLANSVQPIRGFGYRKLTEQEMGRWRNLILRDENLLQLLINSKSVADIEETFDREEYRHLFSATKWREIAQCVHKILTQPMDRSQSQLHLYVGDVGSDW</sequence>
<evidence type="ECO:0000313" key="5">
    <source>
        <dbReference type="Proteomes" id="UP000835052"/>
    </source>
</evidence>
<evidence type="ECO:0000256" key="1">
    <source>
        <dbReference type="SAM" id="MobiDB-lite"/>
    </source>
</evidence>
<accession>A0A8S1H022</accession>
<keyword evidence="3" id="KW-0732">Signal</keyword>
<reference evidence="4" key="1">
    <citation type="submission" date="2020-10" db="EMBL/GenBank/DDBJ databases">
        <authorList>
            <person name="Kikuchi T."/>
        </authorList>
    </citation>
    <scope>NUCLEOTIDE SEQUENCE</scope>
    <source>
        <strain evidence="4">NKZ352</strain>
    </source>
</reference>
<evidence type="ECO:0008006" key="6">
    <source>
        <dbReference type="Google" id="ProtNLM"/>
    </source>
</evidence>